<reference evidence="1" key="1">
    <citation type="submission" date="2019-08" db="EMBL/GenBank/DDBJ databases">
        <title>Genome sequence of Clostridiales bacterium MT110.</title>
        <authorList>
            <person name="Cao J."/>
        </authorList>
    </citation>
    <scope>NUCLEOTIDE SEQUENCE</scope>
    <source>
        <strain evidence="1">MT110</strain>
    </source>
</reference>
<keyword evidence="2" id="KW-1185">Reference proteome</keyword>
<organism evidence="1 2">
    <name type="scientific">Anoxybacterium hadale</name>
    <dbReference type="NCBI Taxonomy" id="3408580"/>
    <lineage>
        <taxon>Bacteria</taxon>
        <taxon>Bacillati</taxon>
        <taxon>Bacillota</taxon>
        <taxon>Clostridia</taxon>
        <taxon>Peptostreptococcales</taxon>
        <taxon>Anaerovoracaceae</taxon>
        <taxon>Anoxybacterium</taxon>
    </lineage>
</organism>
<gene>
    <name evidence="1" type="ORF">FRZ06_16525</name>
</gene>
<dbReference type="Proteomes" id="UP000594014">
    <property type="component" value="Chromosome"/>
</dbReference>
<proteinExistence type="predicted"/>
<protein>
    <submittedName>
        <fullName evidence="1">4Fe-4S dicluster domain-containing protein</fullName>
    </submittedName>
</protein>
<evidence type="ECO:0000313" key="2">
    <source>
        <dbReference type="Proteomes" id="UP000594014"/>
    </source>
</evidence>
<accession>A0ACD1AEH0</accession>
<name>A0ACD1AEH0_9FIRM</name>
<dbReference type="EMBL" id="CP042469">
    <property type="protein sequence ID" value="QOX64836.1"/>
    <property type="molecule type" value="Genomic_DNA"/>
</dbReference>
<evidence type="ECO:0000313" key="1">
    <source>
        <dbReference type="EMBL" id="QOX64836.1"/>
    </source>
</evidence>
<sequence length="332" mass="37468">MKELKHNKLELQGNAHKVFIEKFQVPEAAYGVIGRLFTPEEIDFVSRIEAERFQLEEMRAIGVANPEQFAESAYRRGVISLADEAAKVYRISDFYSRLDIFSISEVESYHEIPEQERLRLDEWYFETYYQSLSQDPKQAPTEDEVLPLDEVIAFIDRQNRPVYLNLCDCRSLRGGCGQPVKTCITYKDGINSFAHRGLSEKIDKDQAKKVVMEADKAGLVHTINPNGICNCCGDCCYLFRGQKKRNSIGLWPKSSYLIELDHTKCIGCGKCIRRCSFSVFSFDGGADNLEPISEKTEPIKKQKTLRLDTSACIGCGICVTGCPAAALTLKGR</sequence>